<evidence type="ECO:0000313" key="1">
    <source>
        <dbReference type="EMBL" id="TCS32774.1"/>
    </source>
</evidence>
<protein>
    <submittedName>
        <fullName evidence="1">Uncharacterized protein</fullName>
    </submittedName>
</protein>
<keyword evidence="3" id="KW-1185">Reference proteome</keyword>
<accession>A0A4R3HP00</accession>
<comment type="caution">
    <text evidence="1">The sequence shown here is derived from an EMBL/GenBank/DDBJ whole genome shotgun (WGS) entry which is preliminary data.</text>
</comment>
<feature type="non-terminal residue" evidence="1">
    <location>
        <position position="1"/>
    </location>
</feature>
<organism evidence="1 3">
    <name type="scientific">Paucimonas lemoignei</name>
    <name type="common">Pseudomonas lemoignei</name>
    <dbReference type="NCBI Taxonomy" id="29443"/>
    <lineage>
        <taxon>Bacteria</taxon>
        <taxon>Pseudomonadati</taxon>
        <taxon>Pseudomonadota</taxon>
        <taxon>Betaproteobacteria</taxon>
        <taxon>Burkholderiales</taxon>
        <taxon>Burkholderiaceae</taxon>
        <taxon>Paucimonas</taxon>
    </lineage>
</organism>
<name>A0A4R3HP00_PAULE</name>
<dbReference type="Proteomes" id="UP000295382">
    <property type="component" value="Unassembled WGS sequence"/>
</dbReference>
<dbReference type="AlphaFoldDB" id="A0A4R3HP00"/>
<dbReference type="EMBL" id="SLZQ01000020">
    <property type="protein sequence ID" value="TCS32774.1"/>
    <property type="molecule type" value="Genomic_DNA"/>
</dbReference>
<proteinExistence type="predicted"/>
<dbReference type="EMBL" id="SLZQ01000014">
    <property type="protein sequence ID" value="TCS33975.1"/>
    <property type="molecule type" value="Genomic_DNA"/>
</dbReference>
<gene>
    <name evidence="2" type="ORF">EDC30_1141</name>
    <name evidence="1" type="ORF">EDC30_12046</name>
</gene>
<reference evidence="1 3" key="1">
    <citation type="submission" date="2019-03" db="EMBL/GenBank/DDBJ databases">
        <title>Genomic Encyclopedia of Type Strains, Phase IV (KMG-IV): sequencing the most valuable type-strain genomes for metagenomic binning, comparative biology and taxonomic classification.</title>
        <authorList>
            <person name="Goeker M."/>
        </authorList>
    </citation>
    <scope>NUCLEOTIDE SEQUENCE [LARGE SCALE GENOMIC DNA]</scope>
    <source>
        <strain evidence="1 3">DSM 7445</strain>
    </source>
</reference>
<evidence type="ECO:0000313" key="2">
    <source>
        <dbReference type="EMBL" id="TCS33975.1"/>
    </source>
</evidence>
<dbReference type="Gene3D" id="3.40.50.2300">
    <property type="match status" value="1"/>
</dbReference>
<sequence>PAFTWAVPELVREIKPEEMDIPIRNKR</sequence>
<evidence type="ECO:0000313" key="3">
    <source>
        <dbReference type="Proteomes" id="UP000295382"/>
    </source>
</evidence>